<protein>
    <submittedName>
        <fullName evidence="1">Phytoene dehydrogenase-related protein</fullName>
    </submittedName>
</protein>
<accession>A0A2H1L6Q8</accession>
<dbReference type="Gene3D" id="3.50.50.60">
    <property type="entry name" value="FAD/NAD(P)-binding domain"/>
    <property type="match status" value="1"/>
</dbReference>
<organism evidence="1 2">
    <name type="scientific">Brevibacterium jeotgali</name>
    <dbReference type="NCBI Taxonomy" id="1262550"/>
    <lineage>
        <taxon>Bacteria</taxon>
        <taxon>Bacillati</taxon>
        <taxon>Actinomycetota</taxon>
        <taxon>Actinomycetes</taxon>
        <taxon>Micrococcales</taxon>
        <taxon>Brevibacteriaceae</taxon>
        <taxon>Brevibacterium</taxon>
    </lineage>
</organism>
<reference evidence="2" key="1">
    <citation type="submission" date="2017-03" db="EMBL/GenBank/DDBJ databases">
        <authorList>
            <person name="Monnet C."/>
        </authorList>
    </citation>
    <scope>NUCLEOTIDE SEQUENCE [LARGE SCALE GENOMIC DNA]</scope>
    <source>
        <strain evidence="2">SJ5-8</strain>
    </source>
</reference>
<dbReference type="Proteomes" id="UP000234462">
    <property type="component" value="Unassembled WGS sequence"/>
</dbReference>
<dbReference type="PANTHER" id="PTHR10668:SF105">
    <property type="entry name" value="DEHYDROGENASE-RELATED"/>
    <property type="match status" value="1"/>
</dbReference>
<proteinExistence type="predicted"/>
<evidence type="ECO:0000313" key="2">
    <source>
        <dbReference type="Proteomes" id="UP000234462"/>
    </source>
</evidence>
<gene>
    <name evidence="1" type="ORF">BJEO58_01657</name>
</gene>
<dbReference type="SUPFAM" id="SSF51905">
    <property type="entry name" value="FAD/NAD(P)-binding domain"/>
    <property type="match status" value="1"/>
</dbReference>
<keyword evidence="2" id="KW-1185">Reference proteome</keyword>
<sequence length="473" mass="49391">MMKAIVVGSGPNGLAAAVTLARNGAEVSVLEAADEAGGGTRSAELTVPGLLHDECSGFHPLAVDNAFTRSVDLAEHGLRWARPDVQYAHPLDGGGGAAVWQDVQTTARHLFDDGARWRQVFEPLAAHFPDITDDFLQPMLRIPQHPLKLGLFGSLAGPPASWVARLWRTEEARALFAGVAAHSLRPLDTLLSSAIGMALGTAAHTYGWPVAEGGSRSISQAMRAALEASGGTVETGVRVDALTDLPAADIVMLDTSPAAAARIVGDALPGRVARGLNRFRHGPGAFVVNFAVEGGIPWTYGPARRAGTLHLGGSFDEIAASEAAINRGRMPERPFVLLGQQYLADPRRSRGDVHPVDAYAHVPAGYDGDATTAIEDQIERFAPGFRDRVVARSVRTTTEVAAGNANYVGGDIVTGANSAMQLVFRPRPAVDPYSLGVPGLFLCSAATPPGAGAHGMAGYNAAMSALAQSRAGD</sequence>
<evidence type="ECO:0000313" key="1">
    <source>
        <dbReference type="EMBL" id="SMY12063.1"/>
    </source>
</evidence>
<dbReference type="AlphaFoldDB" id="A0A2H1L6Q8"/>
<dbReference type="PANTHER" id="PTHR10668">
    <property type="entry name" value="PHYTOENE DEHYDROGENASE"/>
    <property type="match status" value="1"/>
</dbReference>
<dbReference type="RefSeq" id="WP_101589011.1">
    <property type="nucleotide sequence ID" value="NZ_FXZM01000007.1"/>
</dbReference>
<dbReference type="OrthoDB" id="833207at2"/>
<dbReference type="PRINTS" id="PR00419">
    <property type="entry name" value="ADXRDTASE"/>
</dbReference>
<dbReference type="InterPro" id="IPR036188">
    <property type="entry name" value="FAD/NAD-bd_sf"/>
</dbReference>
<dbReference type="Pfam" id="PF13450">
    <property type="entry name" value="NAD_binding_8"/>
    <property type="match status" value="1"/>
</dbReference>
<dbReference type="EMBL" id="FXZM01000007">
    <property type="protein sequence ID" value="SMY12063.1"/>
    <property type="molecule type" value="Genomic_DNA"/>
</dbReference>
<name>A0A2H1L6Q8_9MICO</name>